<reference evidence="1 2" key="1">
    <citation type="submission" date="2015-04" db="EMBL/GenBank/DDBJ databases">
        <authorList>
            <consortium name="Pathogen Informatics"/>
        </authorList>
    </citation>
    <scope>NUCLEOTIDE SEQUENCE [LARGE SCALE GENOMIC DNA]</scope>
    <source>
        <strain evidence="1 2">SGS1</strain>
    </source>
</reference>
<sequence length="743" mass="90255">MKFLKNIRNEKTVFTNFLISHFTNNFLNCLHSNNTNSRFFSLLLKKNIREHYDKEGICVESKNEIKDTCKNEGSSKNIKIINNNISEVKEKLLKENLKHYNLFNVYLDKIKKKEKRRKIININSVKCFDDYIHLFNLESLLLYTYNKFKIYKKKKYMTSNDFFYFFKIFIQFNIILNDFFLYKNEKKCNDCFISTFQSYLKNIDFIKKIQQNYNENFYLKTLQIIKIFNQINFFNILKNANFNILQNQLSISARKEYLLRIKNKKELAEKKDENHLFYECMNYDEKEHNYNINLDFIKNVKIFDKICEVKDIQDYFYCKDKENEKNKKFCLNSDKSDYLNNEIEIPYYSNNEENINNQLINNKLEHKERNNHNSNCYLKLVKGFSYLLKNFIKYLNDDGVVRLFMSCSKMFNRESSKEVLLFYKEMYERIKKMKNITNKNLAYILNGCNYYLKEENIYLIKHLKKEILKNSCRNDRKNDFNIYNIAPSHLENIVFTFAKNNFKDKELFLLFREIIKEKYEGFSCIISINILISFSLLNYEMLIFDFLYEKIKNFDFITFMICKGNNIIKLINTLLLIESRNFLKKQNSNIILRKCNIHNIKLCNNSTDEKCIEENAIKKNKPTLTDEYIYVNLIIALLYEQKTFKRSKLNENIILDIYKRLLRLHIIKIKNKKDLYILKNIFKKNYENFLVKEFHKFFVFSFINLNLDKINFHKLIFTLLKYNVFLCEKKSINNYTEKKKKFI</sequence>
<dbReference type="GeneID" id="39737411"/>
<dbReference type="Proteomes" id="UP000220158">
    <property type="component" value="Chromosome 12"/>
</dbReference>
<dbReference type="RefSeq" id="XP_028534284.1">
    <property type="nucleotide sequence ID" value="XM_028677946.1"/>
</dbReference>
<keyword evidence="2" id="KW-1185">Reference proteome</keyword>
<accession>A0A1J1H8P9</accession>
<dbReference type="VEuPathDB" id="PlasmoDB:PRELSG_1216700"/>
<dbReference type="OrthoDB" id="392692at2759"/>
<dbReference type="OMA" id="LFYKEMY"/>
<gene>
    <name evidence="1" type="ORF">PRELSG_1216700</name>
</gene>
<evidence type="ECO:0000313" key="2">
    <source>
        <dbReference type="Proteomes" id="UP000220158"/>
    </source>
</evidence>
<dbReference type="KEGG" id="prel:PRELSG_1216700"/>
<dbReference type="AlphaFoldDB" id="A0A1J1H8P9"/>
<proteinExistence type="predicted"/>
<organism evidence="1 2">
    <name type="scientific">Plasmodium relictum</name>
    <dbReference type="NCBI Taxonomy" id="85471"/>
    <lineage>
        <taxon>Eukaryota</taxon>
        <taxon>Sar</taxon>
        <taxon>Alveolata</taxon>
        <taxon>Apicomplexa</taxon>
        <taxon>Aconoidasida</taxon>
        <taxon>Haemosporida</taxon>
        <taxon>Plasmodiidae</taxon>
        <taxon>Plasmodium</taxon>
        <taxon>Plasmodium (Haemamoeba)</taxon>
    </lineage>
</organism>
<name>A0A1J1H8P9_PLARL</name>
<evidence type="ECO:0000313" key="1">
    <source>
        <dbReference type="EMBL" id="CRH01283.1"/>
    </source>
</evidence>
<dbReference type="EMBL" id="LN835307">
    <property type="protein sequence ID" value="CRH01283.1"/>
    <property type="molecule type" value="Genomic_DNA"/>
</dbReference>
<protein>
    <submittedName>
        <fullName evidence="1">Uncharacterized protein</fullName>
    </submittedName>
</protein>